<dbReference type="Gramene" id="ABO97087">
    <property type="protein sequence ID" value="ABO97087"/>
    <property type="gene ID" value="OSTLU_32853"/>
</dbReference>
<dbReference type="OMA" id="LEYPHIK"/>
<proteinExistence type="inferred from homology"/>
<gene>
    <name evidence="4" type="ORF">OSTLU_32853</name>
</gene>
<dbReference type="GO" id="GO:0008474">
    <property type="term" value="F:palmitoyl-(protein) hydrolase activity"/>
    <property type="evidence" value="ECO:0007669"/>
    <property type="project" value="TreeGrafter"/>
</dbReference>
<dbReference type="eggNOG" id="KOG2112">
    <property type="taxonomic scope" value="Eukaryota"/>
</dbReference>
<feature type="domain" description="Phospholipase/carboxylesterase/thioesterase" evidence="3">
    <location>
        <begin position="9"/>
        <end position="222"/>
    </location>
</feature>
<dbReference type="InterPro" id="IPR050565">
    <property type="entry name" value="LYPA1-2/EST-like"/>
</dbReference>
<sequence length="226" mass="24076">MASYPAPIVVEPRGGDANAAMILLHGLGDTGRGWAGAAGQIPTPAGAHVRWVFPTAKTMPVTLNGGMRMTAWFDLNALDERSIVDDRGEIDASVEYLNALVREQMDKGIPSEKIMIGGFSQGGAIALTAALRSEVKLAGCVAMSTYLPLRADYPDRFGAHAKSLKIFQAHGTSDMVLQYSYGKMSAELMQAAGVDVDFKTYNGMAHSACAEEFDDVADFLKARLAG</sequence>
<dbReference type="GeneID" id="5002854"/>
<name>A4S0T1_OSTLU</name>
<reference evidence="4 5" key="1">
    <citation type="journal article" date="2007" name="Proc. Natl. Acad. Sci. U.S.A.">
        <title>The tiny eukaryote Ostreococcus provides genomic insights into the paradox of plankton speciation.</title>
        <authorList>
            <person name="Palenik B."/>
            <person name="Grimwood J."/>
            <person name="Aerts A."/>
            <person name="Rouze P."/>
            <person name="Salamov A."/>
            <person name="Putnam N."/>
            <person name="Dupont C."/>
            <person name="Jorgensen R."/>
            <person name="Derelle E."/>
            <person name="Rombauts S."/>
            <person name="Zhou K."/>
            <person name="Otillar R."/>
            <person name="Merchant S.S."/>
            <person name="Podell S."/>
            <person name="Gaasterland T."/>
            <person name="Napoli C."/>
            <person name="Gendler K."/>
            <person name="Manuell A."/>
            <person name="Tai V."/>
            <person name="Vallon O."/>
            <person name="Piganeau G."/>
            <person name="Jancek S."/>
            <person name="Heijde M."/>
            <person name="Jabbari K."/>
            <person name="Bowler C."/>
            <person name="Lohr M."/>
            <person name="Robbens S."/>
            <person name="Werner G."/>
            <person name="Dubchak I."/>
            <person name="Pazour G.J."/>
            <person name="Ren Q."/>
            <person name="Paulsen I."/>
            <person name="Delwiche C."/>
            <person name="Schmutz J."/>
            <person name="Rokhsar D."/>
            <person name="Van de Peer Y."/>
            <person name="Moreau H."/>
            <person name="Grigoriev I.V."/>
        </authorList>
    </citation>
    <scope>NUCLEOTIDE SEQUENCE [LARGE SCALE GENOMIC DNA]</scope>
    <source>
        <strain evidence="4 5">CCE9901</strain>
    </source>
</reference>
<dbReference type="RefSeq" id="XP_001418794.1">
    <property type="nucleotide sequence ID" value="XM_001418757.1"/>
</dbReference>
<dbReference type="InterPro" id="IPR029058">
    <property type="entry name" value="AB_hydrolase_fold"/>
</dbReference>
<dbReference type="EMBL" id="CP000587">
    <property type="protein sequence ID" value="ABO97087.1"/>
    <property type="molecule type" value="Genomic_DNA"/>
</dbReference>
<dbReference type="SUPFAM" id="SSF53474">
    <property type="entry name" value="alpha/beta-Hydrolases"/>
    <property type="match status" value="1"/>
</dbReference>
<dbReference type="PANTHER" id="PTHR10655:SF17">
    <property type="entry name" value="LYSOPHOSPHOLIPASE-LIKE PROTEIN 1"/>
    <property type="match status" value="1"/>
</dbReference>
<dbReference type="Pfam" id="PF02230">
    <property type="entry name" value="Abhydrolase_2"/>
    <property type="match status" value="1"/>
</dbReference>
<evidence type="ECO:0000259" key="3">
    <source>
        <dbReference type="Pfam" id="PF02230"/>
    </source>
</evidence>
<dbReference type="PANTHER" id="PTHR10655">
    <property type="entry name" value="LYSOPHOSPHOLIPASE-RELATED"/>
    <property type="match status" value="1"/>
</dbReference>
<keyword evidence="2" id="KW-0378">Hydrolase</keyword>
<comment type="similarity">
    <text evidence="1">Belongs to the AB hydrolase superfamily. AB hydrolase 2 family.</text>
</comment>
<dbReference type="AlphaFoldDB" id="A4S0T1"/>
<dbReference type="GO" id="GO:0005737">
    <property type="term" value="C:cytoplasm"/>
    <property type="evidence" value="ECO:0007669"/>
    <property type="project" value="TreeGrafter"/>
</dbReference>
<evidence type="ECO:0000256" key="1">
    <source>
        <dbReference type="ARBA" id="ARBA00006499"/>
    </source>
</evidence>
<keyword evidence="5" id="KW-1185">Reference proteome</keyword>
<evidence type="ECO:0000313" key="4">
    <source>
        <dbReference type="EMBL" id="ABO97087.1"/>
    </source>
</evidence>
<dbReference type="InterPro" id="IPR003140">
    <property type="entry name" value="PLipase/COase/thioEstase"/>
</dbReference>
<dbReference type="STRING" id="436017.A4S0T1"/>
<dbReference type="Proteomes" id="UP000001568">
    <property type="component" value="Chromosome 7"/>
</dbReference>
<dbReference type="GO" id="GO:0052689">
    <property type="term" value="F:carboxylic ester hydrolase activity"/>
    <property type="evidence" value="ECO:0007669"/>
    <property type="project" value="TreeGrafter"/>
</dbReference>
<dbReference type="OrthoDB" id="2418081at2759"/>
<evidence type="ECO:0000256" key="2">
    <source>
        <dbReference type="ARBA" id="ARBA00022801"/>
    </source>
</evidence>
<evidence type="ECO:0000313" key="5">
    <source>
        <dbReference type="Proteomes" id="UP000001568"/>
    </source>
</evidence>
<dbReference type="Gene3D" id="3.40.50.1820">
    <property type="entry name" value="alpha/beta hydrolase"/>
    <property type="match status" value="1"/>
</dbReference>
<protein>
    <recommendedName>
        <fullName evidence="3">Phospholipase/carboxylesterase/thioesterase domain-containing protein</fullName>
    </recommendedName>
</protein>
<organism evidence="4 5">
    <name type="scientific">Ostreococcus lucimarinus (strain CCE9901)</name>
    <dbReference type="NCBI Taxonomy" id="436017"/>
    <lineage>
        <taxon>Eukaryota</taxon>
        <taxon>Viridiplantae</taxon>
        <taxon>Chlorophyta</taxon>
        <taxon>Mamiellophyceae</taxon>
        <taxon>Mamiellales</taxon>
        <taxon>Bathycoccaceae</taxon>
        <taxon>Ostreococcus</taxon>
    </lineage>
</organism>
<accession>A4S0T1</accession>
<dbReference type="HOGENOM" id="CLU_049413_3_5_1"/>
<dbReference type="KEGG" id="olu:OSTLU_32853"/>